<dbReference type="SMART" id="SM00226">
    <property type="entry name" value="LMWPc"/>
    <property type="match status" value="1"/>
</dbReference>
<evidence type="ECO:0000256" key="3">
    <source>
        <dbReference type="ARBA" id="ARBA00022912"/>
    </source>
</evidence>
<sequence>MCVLFVCTGNICRSPTAEGVFRTLVEREGLSQYIRTDSAGTTAAHVGEYPDARSRETAAQRGVDLSTIRSRKVRPDDFRAFDLIIAMDRSHEKMLHTIRPQDVGPDKIRRLLEFARNRSLDDVPDPYYGGPDGFEKVFEMIEDGCSGLLEHIRQRLAKTDPSIS</sequence>
<dbReference type="EMBL" id="CP014525">
    <property type="protein sequence ID" value="AMW35519.1"/>
    <property type="molecule type" value="Genomic_DNA"/>
</dbReference>
<dbReference type="STRING" id="1549855.AY555_03590"/>
<dbReference type="InterPro" id="IPR023485">
    <property type="entry name" value="Ptyr_pPase"/>
</dbReference>
<evidence type="ECO:0000313" key="7">
    <source>
        <dbReference type="Proteomes" id="UP000076066"/>
    </source>
</evidence>
<comment type="similarity">
    <text evidence="1">Belongs to the low molecular weight phosphotyrosine protein phosphatase family.</text>
</comment>
<dbReference type="Proteomes" id="UP000076066">
    <property type="component" value="Chromosome"/>
</dbReference>
<proteinExistence type="inferred from homology"/>
<dbReference type="PANTHER" id="PTHR47439:SF1">
    <property type="entry name" value="ACID PHOSPHATASE"/>
    <property type="match status" value="1"/>
</dbReference>
<dbReference type="InterPro" id="IPR017867">
    <property type="entry name" value="Tyr_phospatase_low_mol_wt"/>
</dbReference>
<accession>A0A143DG32</accession>
<dbReference type="KEGG" id="hjo:AY555_03590"/>
<feature type="active site" description="Proton donor" evidence="4">
    <location>
        <position position="125"/>
    </location>
</feature>
<evidence type="ECO:0000313" key="6">
    <source>
        <dbReference type="EMBL" id="AMW35519.1"/>
    </source>
</evidence>
<dbReference type="InterPro" id="IPR052995">
    <property type="entry name" value="LMW-PTP"/>
</dbReference>
<keyword evidence="2" id="KW-0378">Hydrolase</keyword>
<dbReference type="PANTHER" id="PTHR47439">
    <property type="entry name" value="LOW MOLECULAR WEIGHT PHOSPHOTYROSINE PROTEIN PHOSPHATASE-RELATED"/>
    <property type="match status" value="1"/>
</dbReference>
<evidence type="ECO:0000256" key="1">
    <source>
        <dbReference type="ARBA" id="ARBA00011063"/>
    </source>
</evidence>
<dbReference type="Pfam" id="PF01451">
    <property type="entry name" value="LMWPc"/>
    <property type="match status" value="1"/>
</dbReference>
<keyword evidence="3" id="KW-0904">Protein phosphatase</keyword>
<dbReference type="InterPro" id="IPR036196">
    <property type="entry name" value="Ptyr_pPase_sf"/>
</dbReference>
<feature type="domain" description="Phosphotyrosine protein phosphatase I" evidence="5">
    <location>
        <begin position="1"/>
        <end position="151"/>
    </location>
</feature>
<dbReference type="SUPFAM" id="SSF52788">
    <property type="entry name" value="Phosphotyrosine protein phosphatases I"/>
    <property type="match status" value="1"/>
</dbReference>
<evidence type="ECO:0000256" key="2">
    <source>
        <dbReference type="ARBA" id="ARBA00022801"/>
    </source>
</evidence>
<dbReference type="FunFam" id="3.40.50.2300:FF:000113">
    <property type="entry name" value="Low molecular weight protein-tyrosine-phosphatase"/>
    <property type="match status" value="1"/>
</dbReference>
<organism evidence="6 7">
    <name type="scientific">Haematospirillum jordaniae</name>
    <dbReference type="NCBI Taxonomy" id="1549855"/>
    <lineage>
        <taxon>Bacteria</taxon>
        <taxon>Pseudomonadati</taxon>
        <taxon>Pseudomonadota</taxon>
        <taxon>Alphaproteobacteria</taxon>
        <taxon>Rhodospirillales</taxon>
        <taxon>Novispirillaceae</taxon>
        <taxon>Haematospirillum</taxon>
    </lineage>
</organism>
<feature type="active site" description="Nucleophile" evidence="4">
    <location>
        <position position="7"/>
    </location>
</feature>
<dbReference type="AlphaFoldDB" id="A0A143DG32"/>
<dbReference type="CDD" id="cd16343">
    <property type="entry name" value="LMWPTP"/>
    <property type="match status" value="1"/>
</dbReference>
<evidence type="ECO:0000259" key="5">
    <source>
        <dbReference type="SMART" id="SM00226"/>
    </source>
</evidence>
<feature type="active site" description="Nucleophile" evidence="4">
    <location>
        <position position="13"/>
    </location>
</feature>
<dbReference type="Gene3D" id="3.40.50.2300">
    <property type="match status" value="1"/>
</dbReference>
<dbReference type="PRINTS" id="PR00719">
    <property type="entry name" value="LMWPTPASE"/>
</dbReference>
<reference evidence="6 7" key="1">
    <citation type="submission" date="2016-02" db="EMBL/GenBank/DDBJ databases">
        <title>Complete Genome of H5569, the type strain of the newly described species Haematospirillium jordaniae.</title>
        <authorList>
            <person name="Nicholson A.C."/>
            <person name="Humrighouse B.W."/>
            <person name="Loparov V."/>
            <person name="McQuiston J.R."/>
        </authorList>
    </citation>
    <scope>NUCLEOTIDE SEQUENCE [LARGE SCALE GENOMIC DNA]</scope>
    <source>
        <strain evidence="6 7">H5569</strain>
    </source>
</reference>
<keyword evidence="7" id="KW-1185">Reference proteome</keyword>
<evidence type="ECO:0000256" key="4">
    <source>
        <dbReference type="PIRSR" id="PIRSR617867-1"/>
    </source>
</evidence>
<protein>
    <submittedName>
        <fullName evidence="6">Phosphotyrosine protein phosphatase</fullName>
    </submittedName>
</protein>
<gene>
    <name evidence="6" type="ORF">AY555_03590</name>
</gene>
<dbReference type="OrthoDB" id="9784339at2"/>
<dbReference type="GO" id="GO:0004725">
    <property type="term" value="F:protein tyrosine phosphatase activity"/>
    <property type="evidence" value="ECO:0007669"/>
    <property type="project" value="InterPro"/>
</dbReference>
<name>A0A143DG32_9PROT</name>